<proteinExistence type="predicted"/>
<keyword evidence="2" id="KW-1185">Reference proteome</keyword>
<evidence type="ECO:0000313" key="2">
    <source>
        <dbReference type="Proteomes" id="UP000799539"/>
    </source>
</evidence>
<name>A0A6A6EXZ4_9PEZI</name>
<sequence length="85" mass="9736">YFTRNLVKQQVIRVIYILGPFNVADIFTKALDKGNFKRLAYIIGITRIYEGRLKKAKLLGPKEFKAYIGHIIASVGRYSFPALTK</sequence>
<dbReference type="EMBL" id="ML992724">
    <property type="protein sequence ID" value="KAF2206322.1"/>
    <property type="molecule type" value="Genomic_DNA"/>
</dbReference>
<evidence type="ECO:0000313" key="1">
    <source>
        <dbReference type="EMBL" id="KAF2206322.1"/>
    </source>
</evidence>
<reference evidence="1" key="1">
    <citation type="journal article" date="2020" name="Stud. Mycol.">
        <title>101 Dothideomycetes genomes: a test case for predicting lifestyles and emergence of pathogens.</title>
        <authorList>
            <person name="Haridas S."/>
            <person name="Albert R."/>
            <person name="Binder M."/>
            <person name="Bloem J."/>
            <person name="Labutti K."/>
            <person name="Salamov A."/>
            <person name="Andreopoulos B."/>
            <person name="Baker S."/>
            <person name="Barry K."/>
            <person name="Bills G."/>
            <person name="Bluhm B."/>
            <person name="Cannon C."/>
            <person name="Castanera R."/>
            <person name="Culley D."/>
            <person name="Daum C."/>
            <person name="Ezra D."/>
            <person name="Gonzalez J."/>
            <person name="Henrissat B."/>
            <person name="Kuo A."/>
            <person name="Liang C."/>
            <person name="Lipzen A."/>
            <person name="Lutzoni F."/>
            <person name="Magnuson J."/>
            <person name="Mondo S."/>
            <person name="Nolan M."/>
            <person name="Ohm R."/>
            <person name="Pangilinan J."/>
            <person name="Park H.-J."/>
            <person name="Ramirez L."/>
            <person name="Alfaro M."/>
            <person name="Sun H."/>
            <person name="Tritt A."/>
            <person name="Yoshinaga Y."/>
            <person name="Zwiers L.-H."/>
            <person name="Turgeon B."/>
            <person name="Goodwin S."/>
            <person name="Spatafora J."/>
            <person name="Crous P."/>
            <person name="Grigoriev I."/>
        </authorList>
    </citation>
    <scope>NUCLEOTIDE SEQUENCE</scope>
    <source>
        <strain evidence="1">SCOH1-5</strain>
    </source>
</reference>
<dbReference type="Proteomes" id="UP000799539">
    <property type="component" value="Unassembled WGS sequence"/>
</dbReference>
<accession>A0A6A6EXZ4</accession>
<dbReference type="AlphaFoldDB" id="A0A6A6EXZ4"/>
<protein>
    <submittedName>
        <fullName evidence="1">Uncharacterized protein</fullName>
    </submittedName>
</protein>
<feature type="non-terminal residue" evidence="1">
    <location>
        <position position="1"/>
    </location>
</feature>
<gene>
    <name evidence="1" type="ORF">CERZMDRAFT_53363</name>
</gene>
<organism evidence="1 2">
    <name type="scientific">Cercospora zeae-maydis SCOH1-5</name>
    <dbReference type="NCBI Taxonomy" id="717836"/>
    <lineage>
        <taxon>Eukaryota</taxon>
        <taxon>Fungi</taxon>
        <taxon>Dikarya</taxon>
        <taxon>Ascomycota</taxon>
        <taxon>Pezizomycotina</taxon>
        <taxon>Dothideomycetes</taxon>
        <taxon>Dothideomycetidae</taxon>
        <taxon>Mycosphaerellales</taxon>
        <taxon>Mycosphaerellaceae</taxon>
        <taxon>Cercospora</taxon>
    </lineage>
</organism>